<evidence type="ECO:0000313" key="1">
    <source>
        <dbReference type="EMBL" id="CAE6440124.1"/>
    </source>
</evidence>
<name>A0A8H2Y734_9AGAM</name>
<dbReference type="EMBL" id="CAJMWW010000092">
    <property type="protein sequence ID" value="CAE6440124.1"/>
    <property type="molecule type" value="Genomic_DNA"/>
</dbReference>
<dbReference type="AlphaFoldDB" id="A0A8H2Y734"/>
<dbReference type="Proteomes" id="UP000663841">
    <property type="component" value="Unassembled WGS sequence"/>
</dbReference>
<protein>
    <recommendedName>
        <fullName evidence="3">F-box domain-containing protein</fullName>
    </recommendedName>
</protein>
<comment type="caution">
    <text evidence="1">The sequence shown here is derived from an EMBL/GenBank/DDBJ whole genome shotgun (WGS) entry which is preliminary data.</text>
</comment>
<dbReference type="InterPro" id="IPR032675">
    <property type="entry name" value="LRR_dom_sf"/>
</dbReference>
<sequence>MGEIAPPLSRLPSSFDHRLPTELQFAILESLILTKPRNSTQILRTIAHVCRDWRDWAYELLFRNIEIATDVHGLRALTDLCVASAESSQQLNSSHGRIHRDLGSFIRFIAINIGQATGHGMIVLSDLTALLAFTPNLDDLCLTIVQPESVIHELTKTNSHLCVPSLSTLRIKSFERTSRSTCLVVAQCPSLRHLSLELMVEQPVHDPMGAKPPSQLISFRSLGCFDPGYAVLDYFVLQPSGDTLRAIELHRAQSPNFLAQLAETRGKSIESITLRSMEPSISRTWESIIGQFTVLQHLSIWGMPSSALLQSICGLDLRHFEFRRPWTYAYKDIPQVNELIAFLKACPALRVVGYHSAKPIEAIDKLIAERGLARMWNENYYVDGYMEDPKDLYVAPYSSWRTLAFPPPPPNMTKPRAIRSNFDGYDTSGWDLPIHSAKSDLFL</sequence>
<proteinExistence type="predicted"/>
<gene>
    <name evidence="1" type="ORF">RDB_LOCUS92051</name>
</gene>
<evidence type="ECO:0008006" key="3">
    <source>
        <dbReference type="Google" id="ProtNLM"/>
    </source>
</evidence>
<reference evidence="1" key="1">
    <citation type="submission" date="2021-01" db="EMBL/GenBank/DDBJ databases">
        <authorList>
            <person name="Kaushik A."/>
        </authorList>
    </citation>
    <scope>NUCLEOTIDE SEQUENCE</scope>
    <source>
        <strain evidence="1">AG3-T5</strain>
    </source>
</reference>
<dbReference type="Gene3D" id="3.80.10.10">
    <property type="entry name" value="Ribonuclease Inhibitor"/>
    <property type="match status" value="1"/>
</dbReference>
<evidence type="ECO:0000313" key="2">
    <source>
        <dbReference type="Proteomes" id="UP000663841"/>
    </source>
</evidence>
<organism evidence="1 2">
    <name type="scientific">Rhizoctonia solani</name>
    <dbReference type="NCBI Taxonomy" id="456999"/>
    <lineage>
        <taxon>Eukaryota</taxon>
        <taxon>Fungi</taxon>
        <taxon>Dikarya</taxon>
        <taxon>Basidiomycota</taxon>
        <taxon>Agaricomycotina</taxon>
        <taxon>Agaricomycetes</taxon>
        <taxon>Cantharellales</taxon>
        <taxon>Ceratobasidiaceae</taxon>
        <taxon>Rhizoctonia</taxon>
    </lineage>
</organism>
<accession>A0A8H2Y734</accession>